<protein>
    <submittedName>
        <fullName evidence="1">Uncharacterized protein</fullName>
    </submittedName>
</protein>
<sequence length="94" mass="10191">MPRIINAKENVKIIMATIREITRGSRPLILRDSSSRMAATVLISGTGATIRRLAGAHLGAAIREAAIALISGTGMHLKITGQKKNLQKKIYKTR</sequence>
<accession>A0A1J5P6J6</accession>
<dbReference type="AlphaFoldDB" id="A0A1J5P6J6"/>
<name>A0A1J5P6J6_9ZZZZ</name>
<gene>
    <name evidence="1" type="ORF">GALL_550440</name>
</gene>
<evidence type="ECO:0000313" key="1">
    <source>
        <dbReference type="EMBL" id="OIQ63415.1"/>
    </source>
</evidence>
<dbReference type="EMBL" id="MLJW01009030">
    <property type="protein sequence ID" value="OIQ63415.1"/>
    <property type="molecule type" value="Genomic_DNA"/>
</dbReference>
<proteinExistence type="predicted"/>
<organism evidence="1">
    <name type="scientific">mine drainage metagenome</name>
    <dbReference type="NCBI Taxonomy" id="410659"/>
    <lineage>
        <taxon>unclassified sequences</taxon>
        <taxon>metagenomes</taxon>
        <taxon>ecological metagenomes</taxon>
    </lineage>
</organism>
<reference evidence="1" key="1">
    <citation type="submission" date="2016-10" db="EMBL/GenBank/DDBJ databases">
        <title>Sequence of Gallionella enrichment culture.</title>
        <authorList>
            <person name="Poehlein A."/>
            <person name="Muehling M."/>
            <person name="Daniel R."/>
        </authorList>
    </citation>
    <scope>NUCLEOTIDE SEQUENCE</scope>
</reference>
<comment type="caution">
    <text evidence="1">The sequence shown here is derived from an EMBL/GenBank/DDBJ whole genome shotgun (WGS) entry which is preliminary data.</text>
</comment>